<dbReference type="CDD" id="cd00552">
    <property type="entry name" value="RaiA"/>
    <property type="match status" value="1"/>
</dbReference>
<gene>
    <name evidence="3" type="primary">hpf</name>
    <name evidence="5" type="ORF">HMPREF9306_01375</name>
</gene>
<dbReference type="STRING" id="883161.HMPREF9306_01375"/>
<dbReference type="NCBIfam" id="TIGR00741">
    <property type="entry name" value="yfiA"/>
    <property type="match status" value="1"/>
</dbReference>
<comment type="similarity">
    <text evidence="3">Belongs to the HPF/YfiA ribosome-associated protein family. Long HPF subfamily.</text>
</comment>
<comment type="function">
    <text evidence="3">Required for dimerization of active 70S ribosomes into 100S ribosomes in stationary phase; 100S ribosomes are translationally inactive and sometimes present during exponential growth.</text>
</comment>
<dbReference type="Proteomes" id="UP000014417">
    <property type="component" value="Unassembled WGS sequence"/>
</dbReference>
<evidence type="ECO:0000313" key="5">
    <source>
        <dbReference type="EMBL" id="EPD32676.1"/>
    </source>
</evidence>
<dbReference type="Pfam" id="PF16321">
    <property type="entry name" value="Ribosom_S30AE_C"/>
    <property type="match status" value="1"/>
</dbReference>
<dbReference type="InterPro" id="IPR032528">
    <property type="entry name" value="Ribosom_S30AE_C"/>
</dbReference>
<evidence type="ECO:0000256" key="2">
    <source>
        <dbReference type="ARBA" id="ARBA00022845"/>
    </source>
</evidence>
<evidence type="ECO:0000259" key="4">
    <source>
        <dbReference type="Pfam" id="PF16321"/>
    </source>
</evidence>
<proteinExistence type="inferred from homology"/>
<reference evidence="5 6" key="1">
    <citation type="submission" date="2013-04" db="EMBL/GenBank/DDBJ databases">
        <title>The Genome Sequence of Propionimicrobium lymphophilum ACS-093-V-SCH5.</title>
        <authorList>
            <consortium name="The Broad Institute Genomics Platform"/>
            <person name="Earl A."/>
            <person name="Ward D."/>
            <person name="Feldgarden M."/>
            <person name="Gevers D."/>
            <person name="Saerens B."/>
            <person name="Vaneechoutte M."/>
            <person name="Walker B."/>
            <person name="Young S."/>
            <person name="Zeng Q."/>
            <person name="Gargeya S."/>
            <person name="Fitzgerald M."/>
            <person name="Haas B."/>
            <person name="Abouelleil A."/>
            <person name="Allen A.W."/>
            <person name="Alvarado L."/>
            <person name="Arachchi H.M."/>
            <person name="Berlin A.M."/>
            <person name="Chapman S.B."/>
            <person name="Gainer-Dewar J."/>
            <person name="Goldberg J."/>
            <person name="Griggs A."/>
            <person name="Gujja S."/>
            <person name="Hansen M."/>
            <person name="Howarth C."/>
            <person name="Imamovic A."/>
            <person name="Ireland A."/>
            <person name="Larimer J."/>
            <person name="McCowan C."/>
            <person name="Murphy C."/>
            <person name="Pearson M."/>
            <person name="Poon T.W."/>
            <person name="Priest M."/>
            <person name="Roberts A."/>
            <person name="Saif S."/>
            <person name="Shea T."/>
            <person name="Sisk P."/>
            <person name="Sykes S."/>
            <person name="Wortman J."/>
            <person name="Nusbaum C."/>
            <person name="Birren B."/>
        </authorList>
    </citation>
    <scope>NUCLEOTIDE SEQUENCE [LARGE SCALE GENOMIC DNA]</scope>
    <source>
        <strain evidence="5 6">ACS-093-V-SCH5</strain>
    </source>
</reference>
<feature type="domain" description="Sigma 54 modulation/S30EA ribosomal protein C-terminal" evidence="4">
    <location>
        <begin position="147"/>
        <end position="200"/>
    </location>
</feature>
<keyword evidence="2 3" id="KW-0810">Translation regulation</keyword>
<organism evidence="5 6">
    <name type="scientific">Propionimicrobium lymphophilum ACS-093-V-SCH5</name>
    <dbReference type="NCBI Taxonomy" id="883161"/>
    <lineage>
        <taxon>Bacteria</taxon>
        <taxon>Bacillati</taxon>
        <taxon>Actinomycetota</taxon>
        <taxon>Actinomycetes</taxon>
        <taxon>Propionibacteriales</taxon>
        <taxon>Propionibacteriaceae</taxon>
        <taxon>Propionimicrobium</taxon>
    </lineage>
</organism>
<dbReference type="Pfam" id="PF02482">
    <property type="entry name" value="Ribosomal_S30AE"/>
    <property type="match status" value="1"/>
</dbReference>
<protein>
    <recommendedName>
        <fullName evidence="3">Ribosome hibernation promoting factor</fullName>
        <shortName evidence="3">HPF</shortName>
    </recommendedName>
</protein>
<dbReference type="RefSeq" id="WP_016456203.1">
    <property type="nucleotide sequence ID" value="NZ_KE150269.1"/>
</dbReference>
<evidence type="ECO:0000313" key="6">
    <source>
        <dbReference type="Proteomes" id="UP000014417"/>
    </source>
</evidence>
<dbReference type="InterPro" id="IPR038416">
    <property type="entry name" value="Ribosom_S30AE_C_sf"/>
</dbReference>
<dbReference type="HOGENOM" id="CLU_071472_0_0_11"/>
<evidence type="ECO:0000256" key="3">
    <source>
        <dbReference type="HAMAP-Rule" id="MF_00839"/>
    </source>
</evidence>
<comment type="subcellular location">
    <subcellularLocation>
        <location evidence="3">Cytoplasm</location>
    </subcellularLocation>
</comment>
<dbReference type="GO" id="GO:0045900">
    <property type="term" value="P:negative regulation of translational elongation"/>
    <property type="evidence" value="ECO:0007669"/>
    <property type="project" value="TreeGrafter"/>
</dbReference>
<dbReference type="InterPro" id="IPR003489">
    <property type="entry name" value="RHF/RaiA"/>
</dbReference>
<dbReference type="OrthoDB" id="9794975at2"/>
<dbReference type="GO" id="GO:0022627">
    <property type="term" value="C:cytosolic small ribosomal subunit"/>
    <property type="evidence" value="ECO:0007669"/>
    <property type="project" value="TreeGrafter"/>
</dbReference>
<dbReference type="PANTHER" id="PTHR33231">
    <property type="entry name" value="30S RIBOSOMAL PROTEIN"/>
    <property type="match status" value="1"/>
</dbReference>
<dbReference type="HAMAP" id="MF_00839">
    <property type="entry name" value="HPF"/>
    <property type="match status" value="1"/>
</dbReference>
<sequence length="214" mass="24092">MEVTITGRHCTITDELREQISERLTDSISKLKDRVIRVEVEFTAHPAKGDPEDDIRCEITLRGKGPVIRASAQAADKRTAMDRAEDKLMTQLRRAADRRKHNRGLREARSLATVPLDLGLLKKPEEEISNEPETKTVAGIEVTGDGPLVVREKVFDTQPLTLEQALDEMELVGHDFFLYVDEQTLQPSVVYRRKAYNYGVIHLNVDGSVTKANS</sequence>
<keyword evidence="1 3" id="KW-0963">Cytoplasm</keyword>
<dbReference type="FunFam" id="3.30.505.50:FF:000002">
    <property type="entry name" value="Ribosome hibernation promoting factor"/>
    <property type="match status" value="1"/>
</dbReference>
<comment type="caution">
    <text evidence="5">The sequence shown here is derived from an EMBL/GenBank/DDBJ whole genome shotgun (WGS) entry which is preliminary data.</text>
</comment>
<dbReference type="Gene3D" id="3.30.505.50">
    <property type="entry name" value="Sigma 54 modulation/S30EA ribosomal protein, C-terminal domain"/>
    <property type="match status" value="1"/>
</dbReference>
<dbReference type="Gene3D" id="3.30.160.100">
    <property type="entry name" value="Ribosome hibernation promotion factor-like"/>
    <property type="match status" value="1"/>
</dbReference>
<dbReference type="PATRIC" id="fig|883161.3.peg.1370"/>
<evidence type="ECO:0000256" key="1">
    <source>
        <dbReference type="ARBA" id="ARBA00022490"/>
    </source>
</evidence>
<dbReference type="GO" id="GO:0043024">
    <property type="term" value="F:ribosomal small subunit binding"/>
    <property type="evidence" value="ECO:0007669"/>
    <property type="project" value="TreeGrafter"/>
</dbReference>
<accession>S2W0N3</accession>
<dbReference type="PANTHER" id="PTHR33231:SF1">
    <property type="entry name" value="30S RIBOSOMAL PROTEIN"/>
    <property type="match status" value="1"/>
</dbReference>
<comment type="subunit">
    <text evidence="3">Interacts with 100S ribosomes.</text>
</comment>
<name>S2W0N3_9ACTN</name>
<keyword evidence="6" id="KW-1185">Reference proteome</keyword>
<dbReference type="SUPFAM" id="SSF69754">
    <property type="entry name" value="Ribosome binding protein Y (YfiA homologue)"/>
    <property type="match status" value="1"/>
</dbReference>
<dbReference type="AlphaFoldDB" id="S2W0N3"/>
<dbReference type="InterPro" id="IPR034694">
    <property type="entry name" value="HPF_long/plastid"/>
</dbReference>
<dbReference type="InterPro" id="IPR050574">
    <property type="entry name" value="HPF/YfiA_ribosome-assoc"/>
</dbReference>
<dbReference type="EMBL" id="AGZR01000008">
    <property type="protein sequence ID" value="EPD32676.1"/>
    <property type="molecule type" value="Genomic_DNA"/>
</dbReference>
<dbReference type="InterPro" id="IPR036567">
    <property type="entry name" value="RHF-like"/>
</dbReference>